<accession>A0A0C9U086</accession>
<feature type="transmembrane region" description="Helical" evidence="1">
    <location>
        <begin position="47"/>
        <end position="72"/>
    </location>
</feature>
<feature type="transmembrane region" description="Helical" evidence="1">
    <location>
        <begin position="93"/>
        <end position="113"/>
    </location>
</feature>
<dbReference type="EMBL" id="KN819357">
    <property type="protein sequence ID" value="KIJ12971.1"/>
    <property type="molecule type" value="Genomic_DNA"/>
</dbReference>
<gene>
    <name evidence="2" type="ORF">PAXINDRAFT_14186</name>
</gene>
<evidence type="ECO:0000256" key="1">
    <source>
        <dbReference type="SAM" id="Phobius"/>
    </source>
</evidence>
<reference evidence="2 3" key="1">
    <citation type="submission" date="2014-06" db="EMBL/GenBank/DDBJ databases">
        <authorList>
            <consortium name="DOE Joint Genome Institute"/>
            <person name="Kuo A."/>
            <person name="Kohler A."/>
            <person name="Nagy L.G."/>
            <person name="Floudas D."/>
            <person name="Copeland A."/>
            <person name="Barry K.W."/>
            <person name="Cichocki N."/>
            <person name="Veneault-Fourrey C."/>
            <person name="LaButti K."/>
            <person name="Lindquist E.A."/>
            <person name="Lipzen A."/>
            <person name="Lundell T."/>
            <person name="Morin E."/>
            <person name="Murat C."/>
            <person name="Sun H."/>
            <person name="Tunlid A."/>
            <person name="Henrissat B."/>
            <person name="Grigoriev I.V."/>
            <person name="Hibbett D.S."/>
            <person name="Martin F."/>
            <person name="Nordberg H.P."/>
            <person name="Cantor M.N."/>
            <person name="Hua S.X."/>
        </authorList>
    </citation>
    <scope>NUCLEOTIDE SEQUENCE [LARGE SCALE GENOMIC DNA]</scope>
    <source>
        <strain evidence="2 3">ATCC 200175</strain>
    </source>
</reference>
<dbReference type="HOGENOM" id="CLU_132772_0_0_1"/>
<evidence type="ECO:0000313" key="3">
    <source>
        <dbReference type="Proteomes" id="UP000053647"/>
    </source>
</evidence>
<keyword evidence="3" id="KW-1185">Reference proteome</keyword>
<proteinExistence type="predicted"/>
<keyword evidence="1" id="KW-1133">Transmembrane helix</keyword>
<dbReference type="Proteomes" id="UP000053647">
    <property type="component" value="Unassembled WGS sequence"/>
</dbReference>
<organism evidence="2 3">
    <name type="scientific">Paxillus involutus ATCC 200175</name>
    <dbReference type="NCBI Taxonomy" id="664439"/>
    <lineage>
        <taxon>Eukaryota</taxon>
        <taxon>Fungi</taxon>
        <taxon>Dikarya</taxon>
        <taxon>Basidiomycota</taxon>
        <taxon>Agaricomycotina</taxon>
        <taxon>Agaricomycetes</taxon>
        <taxon>Agaricomycetidae</taxon>
        <taxon>Boletales</taxon>
        <taxon>Paxilineae</taxon>
        <taxon>Paxillaceae</taxon>
        <taxon>Paxillus</taxon>
    </lineage>
</organism>
<evidence type="ECO:0000313" key="2">
    <source>
        <dbReference type="EMBL" id="KIJ12971.1"/>
    </source>
</evidence>
<reference evidence="3" key="2">
    <citation type="submission" date="2015-01" db="EMBL/GenBank/DDBJ databases">
        <title>Evolutionary Origins and Diversification of the Mycorrhizal Mutualists.</title>
        <authorList>
            <consortium name="DOE Joint Genome Institute"/>
            <consortium name="Mycorrhizal Genomics Consortium"/>
            <person name="Kohler A."/>
            <person name="Kuo A."/>
            <person name="Nagy L.G."/>
            <person name="Floudas D."/>
            <person name="Copeland A."/>
            <person name="Barry K.W."/>
            <person name="Cichocki N."/>
            <person name="Veneault-Fourrey C."/>
            <person name="LaButti K."/>
            <person name="Lindquist E.A."/>
            <person name="Lipzen A."/>
            <person name="Lundell T."/>
            <person name="Morin E."/>
            <person name="Murat C."/>
            <person name="Riley R."/>
            <person name="Ohm R."/>
            <person name="Sun H."/>
            <person name="Tunlid A."/>
            <person name="Henrissat B."/>
            <person name="Grigoriev I.V."/>
            <person name="Hibbett D.S."/>
            <person name="Martin F."/>
        </authorList>
    </citation>
    <scope>NUCLEOTIDE SEQUENCE [LARGE SCALE GENOMIC DNA]</scope>
    <source>
        <strain evidence="3">ATCC 200175</strain>
    </source>
</reference>
<dbReference type="OrthoDB" id="3256800at2759"/>
<sequence>MLFGSFAVNVGAHVSVAATVFMLHSFLPSVTFGESPIAMISGCSKTGASSVVFAGFVAIMLVEAVTTALILSRAYWYFRHTPNALVQNMTRDGVMYCVTMFSMSVANVLLVFLNPIYADTIILDQTIVHTILATWMQLHLRKVDQHTYLVDRFAEESLAPMSFMRSTFLADI</sequence>
<name>A0A0C9U086_PAXIN</name>
<protein>
    <submittedName>
        <fullName evidence="2">Uncharacterized protein</fullName>
    </submittedName>
</protein>
<dbReference type="AlphaFoldDB" id="A0A0C9U086"/>
<keyword evidence="1" id="KW-0472">Membrane</keyword>
<keyword evidence="1" id="KW-0812">Transmembrane</keyword>
<feature type="transmembrane region" description="Helical" evidence="1">
    <location>
        <begin position="7"/>
        <end position="27"/>
    </location>
</feature>